<feature type="transmembrane region" description="Helical" evidence="7">
    <location>
        <begin position="304"/>
        <end position="321"/>
    </location>
</feature>
<feature type="compositionally biased region" description="Low complexity" evidence="6">
    <location>
        <begin position="1"/>
        <end position="13"/>
    </location>
</feature>
<evidence type="ECO:0000313" key="9">
    <source>
        <dbReference type="Proteomes" id="UP001321018"/>
    </source>
</evidence>
<dbReference type="EMBL" id="JAOPKA010000001">
    <property type="protein sequence ID" value="MCU4740290.1"/>
    <property type="molecule type" value="Genomic_DNA"/>
</dbReference>
<proteinExistence type="predicted"/>
<accession>A0AAP2YWQ4</accession>
<dbReference type="GO" id="GO:0015658">
    <property type="term" value="F:branched-chain amino acid transmembrane transporter activity"/>
    <property type="evidence" value="ECO:0007669"/>
    <property type="project" value="InterPro"/>
</dbReference>
<feature type="transmembrane region" description="Helical" evidence="7">
    <location>
        <begin position="50"/>
        <end position="73"/>
    </location>
</feature>
<evidence type="ECO:0000256" key="5">
    <source>
        <dbReference type="ARBA" id="ARBA00023136"/>
    </source>
</evidence>
<organism evidence="8 9">
    <name type="scientific">Natronoglomus mannanivorans</name>
    <dbReference type="NCBI Taxonomy" id="2979990"/>
    <lineage>
        <taxon>Archaea</taxon>
        <taxon>Methanobacteriati</taxon>
        <taxon>Methanobacteriota</taxon>
        <taxon>Stenosarchaea group</taxon>
        <taxon>Halobacteria</taxon>
        <taxon>Halobacteriales</taxon>
        <taxon>Natrialbaceae</taxon>
        <taxon>Natronoglomus</taxon>
    </lineage>
</organism>
<dbReference type="CDD" id="cd06581">
    <property type="entry name" value="TM_PBP1_LivM_like"/>
    <property type="match status" value="1"/>
</dbReference>
<evidence type="ECO:0000256" key="6">
    <source>
        <dbReference type="SAM" id="MobiDB-lite"/>
    </source>
</evidence>
<sequence>MSAPDPGADGPEPGTDDGTETQTDGETEPSATEAGHPAEPDSRPQWLTDIVLVGKVLVLTYVVFTLFGLALGLDTNGIVSTLQQVTFFAAVYALLALSLNLHWGYTGLFNIGVAGFMAVGVYAMALLSSPGQGLGLPLWVGVIGGMIAAALVGLVAALPALRLRADYFAIVTLGLSEIIRLSLLSASLRSFEIGGQTLGTGGGSGISFPAVDGVIDYVLYTGGQRGADPALLGSILFPLGETVGVQSSVVRSSAYTLLLVVFVALFYLLLSRIAYSPFGRVLKAIREDEVAAQSLGKHTSLAKVKVFMLGCALMGLAGILWQGSRGYVTPSQFMPIVTFYIFVALIVGGSGSNTGSIVGGLAFAAALWEGPPFVRRIVRANVDVRAPTTIYDALTPLASLDPLPLLGYLVGNLDEIRFMIVGIVLILLMLWRPAGLLGHRRETAAATDLSRRPGTGTGTGTGTTATDRGDLDE</sequence>
<comment type="caution">
    <text evidence="8">The sequence shown here is derived from an EMBL/GenBank/DDBJ whole genome shotgun (WGS) entry which is preliminary data.</text>
</comment>
<dbReference type="PANTHER" id="PTHR30482:SF10">
    <property type="entry name" value="HIGH-AFFINITY BRANCHED-CHAIN AMINO ACID TRANSPORT PROTEIN BRAE"/>
    <property type="match status" value="1"/>
</dbReference>
<feature type="transmembrane region" description="Helical" evidence="7">
    <location>
        <begin position="85"/>
        <end position="103"/>
    </location>
</feature>
<feature type="transmembrane region" description="Helical" evidence="7">
    <location>
        <begin position="254"/>
        <end position="275"/>
    </location>
</feature>
<dbReference type="InterPro" id="IPR043428">
    <property type="entry name" value="LivM-like"/>
</dbReference>
<dbReference type="InterPro" id="IPR001851">
    <property type="entry name" value="ABC_transp_permease"/>
</dbReference>
<keyword evidence="3 7" id="KW-0812">Transmembrane</keyword>
<protein>
    <submittedName>
        <fullName evidence="8">Branched-chain amino acid ABC transporter permease</fullName>
    </submittedName>
</protein>
<dbReference type="AlphaFoldDB" id="A0AAP2YWQ4"/>
<keyword evidence="2" id="KW-1003">Cell membrane</keyword>
<comment type="subcellular location">
    <subcellularLocation>
        <location evidence="1">Cell membrane</location>
        <topology evidence="1">Multi-pass membrane protein</topology>
    </subcellularLocation>
</comment>
<dbReference type="Proteomes" id="UP001321018">
    <property type="component" value="Unassembled WGS sequence"/>
</dbReference>
<gene>
    <name evidence="8" type="ORF">OB960_02625</name>
</gene>
<dbReference type="GO" id="GO:0005886">
    <property type="term" value="C:plasma membrane"/>
    <property type="evidence" value="ECO:0007669"/>
    <property type="project" value="UniProtKB-SubCell"/>
</dbReference>
<evidence type="ECO:0000256" key="3">
    <source>
        <dbReference type="ARBA" id="ARBA00022692"/>
    </source>
</evidence>
<evidence type="ECO:0000256" key="1">
    <source>
        <dbReference type="ARBA" id="ARBA00004651"/>
    </source>
</evidence>
<reference evidence="8" key="1">
    <citation type="submission" date="2022-09" db="EMBL/GenBank/DDBJ databases">
        <title>Enrichment on poylsaccharides allowed isolation of novel metabolic and taxonomic groups of Haloarchaea.</title>
        <authorList>
            <person name="Sorokin D.Y."/>
            <person name="Elcheninov A.G."/>
            <person name="Khizhniak T.V."/>
            <person name="Kolganova T.V."/>
            <person name="Kublanov I.V."/>
        </authorList>
    </citation>
    <scope>NUCLEOTIDE SEQUENCE</scope>
    <source>
        <strain evidence="8">AArc-xg1-1</strain>
    </source>
</reference>
<dbReference type="RefSeq" id="WP_338002129.1">
    <property type="nucleotide sequence ID" value="NZ_JAOPKA010000001.1"/>
</dbReference>
<feature type="region of interest" description="Disordered" evidence="6">
    <location>
        <begin position="447"/>
        <end position="473"/>
    </location>
</feature>
<keyword evidence="5 7" id="KW-0472">Membrane</keyword>
<feature type="transmembrane region" description="Helical" evidence="7">
    <location>
        <begin position="416"/>
        <end position="434"/>
    </location>
</feature>
<feature type="region of interest" description="Disordered" evidence="6">
    <location>
        <begin position="1"/>
        <end position="42"/>
    </location>
</feature>
<keyword evidence="4 7" id="KW-1133">Transmembrane helix</keyword>
<dbReference type="PANTHER" id="PTHR30482">
    <property type="entry name" value="HIGH-AFFINITY BRANCHED-CHAIN AMINO ACID TRANSPORT SYSTEM PERMEASE"/>
    <property type="match status" value="1"/>
</dbReference>
<evidence type="ECO:0000256" key="4">
    <source>
        <dbReference type="ARBA" id="ARBA00022989"/>
    </source>
</evidence>
<name>A0AAP2YWQ4_9EURY</name>
<feature type="transmembrane region" description="Helical" evidence="7">
    <location>
        <begin position="109"/>
        <end position="127"/>
    </location>
</feature>
<dbReference type="Pfam" id="PF02653">
    <property type="entry name" value="BPD_transp_2"/>
    <property type="match status" value="1"/>
</dbReference>
<evidence type="ECO:0000256" key="7">
    <source>
        <dbReference type="SAM" id="Phobius"/>
    </source>
</evidence>
<feature type="transmembrane region" description="Helical" evidence="7">
    <location>
        <begin position="139"/>
        <end position="161"/>
    </location>
</feature>
<feature type="compositionally biased region" description="Acidic residues" evidence="6">
    <location>
        <begin position="14"/>
        <end position="27"/>
    </location>
</feature>
<evidence type="ECO:0000256" key="2">
    <source>
        <dbReference type="ARBA" id="ARBA00022475"/>
    </source>
</evidence>
<evidence type="ECO:0000313" key="8">
    <source>
        <dbReference type="EMBL" id="MCU4740290.1"/>
    </source>
</evidence>